<feature type="domain" description="External alternative NADH-ubiquinone oxidoreductase-like C-terminal" evidence="13">
    <location>
        <begin position="518"/>
        <end position="578"/>
    </location>
</feature>
<proteinExistence type="inferred from homology"/>
<accession>Q7RJ45</accession>
<evidence type="ECO:0000256" key="9">
    <source>
        <dbReference type="ARBA" id="ARBA00049010"/>
    </source>
</evidence>
<dbReference type="AlphaFoldDB" id="Q7RJ45"/>
<reference evidence="14 15" key="1">
    <citation type="journal article" date="2002" name="Nature">
        <title>Genome sequence and comparative analysis of the model rodent malaria parasite Plasmodium yoelii yoelii.</title>
        <authorList>
            <person name="Carlton J.M."/>
            <person name="Angiuoli S.V."/>
            <person name="Suh B.B."/>
            <person name="Kooij T.W."/>
            <person name="Pertea M."/>
            <person name="Silva J.C."/>
            <person name="Ermolaeva M.D."/>
            <person name="Allen J.E."/>
            <person name="Selengut J.D."/>
            <person name="Koo H.L."/>
            <person name="Peterson J.D."/>
            <person name="Pop M."/>
            <person name="Kosack D.S."/>
            <person name="Shumway M.F."/>
            <person name="Bidwell S.L."/>
            <person name="Shallom S.J."/>
            <person name="van Aken S.E."/>
            <person name="Riedmuller S.B."/>
            <person name="Feldblyum T.V."/>
            <person name="Cho J.K."/>
            <person name="Quackenbush J."/>
            <person name="Sedegah M."/>
            <person name="Shoaibi A."/>
            <person name="Cummings L.M."/>
            <person name="Florens L."/>
            <person name="Yates J.R."/>
            <person name="Raine J.D."/>
            <person name="Sinden R.E."/>
            <person name="Harris M.A."/>
            <person name="Cunningham D.A."/>
            <person name="Preiser P.R."/>
            <person name="Bergman L.W."/>
            <person name="Vaidya A.B."/>
            <person name="van Lin L.H."/>
            <person name="Janse C.J."/>
            <person name="Waters A.P."/>
            <person name="Smith H.O."/>
            <person name="White O.R."/>
            <person name="Salzberg S.L."/>
            <person name="Venter J.C."/>
            <person name="Fraser C.M."/>
            <person name="Hoffman S.L."/>
            <person name="Gardner M.J."/>
            <person name="Carucci D.J."/>
        </authorList>
    </citation>
    <scope>NUCLEOTIDE SEQUENCE [LARGE SCALE GENOMIC DNA]</scope>
    <source>
        <strain evidence="14 15">17XNL</strain>
    </source>
</reference>
<dbReference type="EC" id="1.6.5.9" evidence="2"/>
<keyword evidence="4" id="KW-0274">FAD</keyword>
<feature type="domain" description="NADH:ubiquinone reductase helical insertion" evidence="12">
    <location>
        <begin position="412"/>
        <end position="476"/>
    </location>
</feature>
<evidence type="ECO:0000256" key="2">
    <source>
        <dbReference type="ARBA" id="ARBA00012637"/>
    </source>
</evidence>
<dbReference type="Pfam" id="PF22366">
    <property type="entry name" value="NDH2_C"/>
    <property type="match status" value="1"/>
</dbReference>
<dbReference type="FunCoup" id="Q7RJ45">
    <property type="interactions" value="62"/>
</dbReference>
<dbReference type="InterPro" id="IPR054606">
    <property type="entry name" value="NDH2_hel_ins"/>
</dbReference>
<sequence length="581" mass="66156">YITNTLFLYRQTMILSVKNSKIKGIYRSVSNFCNLNKIKNVNYINKKREKVVILGSGWGGIHFLLNIDFQKYDVTLISPRNYFTFTPLLPCLCSGTLNVDACSENIETLLKKNKISGKYLKLECTDIVYKDKYIKCKDNVNNNEIKINYDYLVISVGAKTNSFNIKGVDKYAFYIKDIIDALKIRTKFISNLEACIKGIKAGAVTNTITNDSSSSISDSSSSIGDSSSSIGDSSSSISDDLAKKMLHIVVVGGGPTGVEVAAELADFVNKDIKNKYKEIYKYISISIIEGGNNLLPTFTQNISKFTEKIFKNKLNINVYTNYHVIEIDENNFYIKSSINKNEEHKKIPYGIIIWASGLAQTPLINNFIKKIPEQENNKNLKVNQYLQIIGIKPNNIYAIGDCKQISPINSHEHVNEIINCLGNSKITSDVLKQKSKELSNIFPQLSDTKWDYNKNKKSEMSIKELQEYLFMIDKNYKSPPPTAQNAKQEAFYLSNIFNNYLYNSNSNGNTIPPFIEKWKGSLAYVGNHQVVAHLPFYEIKGGPFSFTFWKIVYMQMLLTWKSRINFIFSFLRTKIYGRPFI</sequence>
<evidence type="ECO:0000256" key="6">
    <source>
        <dbReference type="ARBA" id="ARBA00023002"/>
    </source>
</evidence>
<comment type="catalytic activity">
    <reaction evidence="9">
        <text>a ubiquinone + NADH + H(+) = a ubiquinol + NAD(+)</text>
        <dbReference type="Rhea" id="RHEA:23152"/>
        <dbReference type="Rhea" id="RHEA-COMP:9565"/>
        <dbReference type="Rhea" id="RHEA-COMP:9566"/>
        <dbReference type="ChEBI" id="CHEBI:15378"/>
        <dbReference type="ChEBI" id="CHEBI:16389"/>
        <dbReference type="ChEBI" id="CHEBI:17976"/>
        <dbReference type="ChEBI" id="CHEBI:57540"/>
        <dbReference type="ChEBI" id="CHEBI:57945"/>
    </reaction>
</comment>
<comment type="caution">
    <text evidence="14">The sequence shown here is derived from an EMBL/GenBank/DDBJ whole genome shotgun (WGS) entry which is preliminary data.</text>
</comment>
<dbReference type="PANTHER" id="PTHR43706">
    <property type="entry name" value="NADH DEHYDROGENASE"/>
    <property type="match status" value="1"/>
</dbReference>
<dbReference type="Pfam" id="PF07992">
    <property type="entry name" value="Pyr_redox_2"/>
    <property type="match status" value="1"/>
</dbReference>
<feature type="compositionally biased region" description="Low complexity" evidence="10">
    <location>
        <begin position="211"/>
        <end position="232"/>
    </location>
</feature>
<evidence type="ECO:0000259" key="13">
    <source>
        <dbReference type="Pfam" id="PF22366"/>
    </source>
</evidence>
<dbReference type="Pfam" id="PF22365">
    <property type="entry name" value="PfNDH2_hel_ins"/>
    <property type="match status" value="1"/>
</dbReference>
<evidence type="ECO:0000259" key="12">
    <source>
        <dbReference type="Pfam" id="PF22365"/>
    </source>
</evidence>
<comment type="catalytic activity">
    <reaction evidence="8">
        <text>a quinone + NADH + H(+) = a quinol + NAD(+)</text>
        <dbReference type="Rhea" id="RHEA:46160"/>
        <dbReference type="ChEBI" id="CHEBI:15378"/>
        <dbReference type="ChEBI" id="CHEBI:24646"/>
        <dbReference type="ChEBI" id="CHEBI:57540"/>
        <dbReference type="ChEBI" id="CHEBI:57945"/>
        <dbReference type="ChEBI" id="CHEBI:132124"/>
        <dbReference type="EC" id="1.6.5.9"/>
    </reaction>
</comment>
<dbReference type="InterPro" id="IPR045024">
    <property type="entry name" value="NDH-2"/>
</dbReference>
<evidence type="ECO:0000256" key="4">
    <source>
        <dbReference type="ARBA" id="ARBA00022827"/>
    </source>
</evidence>
<evidence type="ECO:0000256" key="7">
    <source>
        <dbReference type="ARBA" id="ARBA00023027"/>
    </source>
</evidence>
<dbReference type="STRING" id="73239.Q7RJ45"/>
<dbReference type="InParanoid" id="Q7RJ45"/>
<evidence type="ECO:0000256" key="3">
    <source>
        <dbReference type="ARBA" id="ARBA00022630"/>
    </source>
</evidence>
<dbReference type="Proteomes" id="UP000008553">
    <property type="component" value="Unassembled WGS sequence"/>
</dbReference>
<dbReference type="InterPro" id="IPR036188">
    <property type="entry name" value="FAD/NAD-bd_sf"/>
</dbReference>
<evidence type="ECO:0000256" key="1">
    <source>
        <dbReference type="ARBA" id="ARBA00005272"/>
    </source>
</evidence>
<evidence type="ECO:0000256" key="10">
    <source>
        <dbReference type="SAM" id="MobiDB-lite"/>
    </source>
</evidence>
<evidence type="ECO:0000256" key="5">
    <source>
        <dbReference type="ARBA" id="ARBA00022946"/>
    </source>
</evidence>
<dbReference type="EMBL" id="AABL01000981">
    <property type="protein sequence ID" value="EAA22988.1"/>
    <property type="molecule type" value="Genomic_DNA"/>
</dbReference>
<dbReference type="SUPFAM" id="SSF51905">
    <property type="entry name" value="FAD/NAD(P)-binding domain"/>
    <property type="match status" value="2"/>
</dbReference>
<keyword evidence="7" id="KW-0520">NAD</keyword>
<gene>
    <name evidence="14" type="ORF">PY03419</name>
</gene>
<keyword evidence="6" id="KW-0560">Oxidoreductase</keyword>
<dbReference type="GO" id="GO:0050136">
    <property type="term" value="F:NADH dehydrogenase (quinone) (non-electrogenic) activity"/>
    <property type="evidence" value="ECO:0007669"/>
    <property type="project" value="UniProtKB-EC"/>
</dbReference>
<protein>
    <recommendedName>
        <fullName evidence="2">NADH:ubiquinone reductase (non-electrogenic)</fullName>
        <ecNumber evidence="2">1.6.5.9</ecNumber>
    </recommendedName>
</protein>
<keyword evidence="5" id="KW-0809">Transit peptide</keyword>
<feature type="non-terminal residue" evidence="14">
    <location>
        <position position="1"/>
    </location>
</feature>
<dbReference type="Gene3D" id="3.50.50.100">
    <property type="match status" value="2"/>
</dbReference>
<dbReference type="PRINTS" id="PR00368">
    <property type="entry name" value="FADPNR"/>
</dbReference>
<dbReference type="SABIO-RK" id="Q7RJ45"/>
<dbReference type="PaxDb" id="73239-Q7RJ45"/>
<evidence type="ECO:0000256" key="8">
    <source>
        <dbReference type="ARBA" id="ARBA00047599"/>
    </source>
</evidence>
<dbReference type="InterPro" id="IPR054585">
    <property type="entry name" value="NDH2-like_C"/>
</dbReference>
<feature type="domain" description="FAD/NAD(P)-binding" evidence="11">
    <location>
        <begin position="50"/>
        <end position="403"/>
    </location>
</feature>
<feature type="region of interest" description="Disordered" evidence="10">
    <location>
        <begin position="210"/>
        <end position="232"/>
    </location>
</feature>
<dbReference type="KEGG" id="pyo:PY17X_0819300"/>
<organism evidence="14 15">
    <name type="scientific">Plasmodium yoelii yoelii</name>
    <dbReference type="NCBI Taxonomy" id="73239"/>
    <lineage>
        <taxon>Eukaryota</taxon>
        <taxon>Sar</taxon>
        <taxon>Alveolata</taxon>
        <taxon>Apicomplexa</taxon>
        <taxon>Aconoidasida</taxon>
        <taxon>Haemosporida</taxon>
        <taxon>Plasmodiidae</taxon>
        <taxon>Plasmodium</taxon>
        <taxon>Plasmodium (Vinckeia)</taxon>
    </lineage>
</organism>
<evidence type="ECO:0000259" key="11">
    <source>
        <dbReference type="Pfam" id="PF07992"/>
    </source>
</evidence>
<evidence type="ECO:0000313" key="14">
    <source>
        <dbReference type="EMBL" id="EAA22988.1"/>
    </source>
</evidence>
<keyword evidence="15" id="KW-1185">Reference proteome</keyword>
<dbReference type="InterPro" id="IPR023753">
    <property type="entry name" value="FAD/NAD-binding_dom"/>
</dbReference>
<comment type="similarity">
    <text evidence="1">Belongs to the NADH dehydrogenase family.</text>
</comment>
<dbReference type="PANTHER" id="PTHR43706:SF47">
    <property type="entry name" value="EXTERNAL NADH-UBIQUINONE OXIDOREDUCTASE 1, MITOCHONDRIAL-RELATED"/>
    <property type="match status" value="1"/>
</dbReference>
<evidence type="ECO:0000313" key="15">
    <source>
        <dbReference type="Proteomes" id="UP000008553"/>
    </source>
</evidence>
<name>Q7RJ45_PLAYO</name>
<keyword evidence="3" id="KW-0285">Flavoprotein</keyword>
<dbReference type="GO" id="GO:0005739">
    <property type="term" value="C:mitochondrion"/>
    <property type="evidence" value="ECO:0007669"/>
    <property type="project" value="TreeGrafter"/>
</dbReference>